<sequence>MILRRLLAAWFAVLINAAPLVPAQAQDNTKPAATVQRPAERPERFPIKAFAGSDAVRSAKLSPNGKRLAFTTMHKELLMLVVTDPMTRQSQFTFTFDGKQELKWFRWAGNDKVMMSLSHTTTIDMEEVRYTRLIVSNVVTGKTNYIGPAQMGIVGDDVLYVDPEGGHLLLALQRSIYEYPSVWTFPLDETARKAGREIQKPIPGAWDWYADDKGNIRMAFVYAPGSVKVLYRTKPEEKLRETIKMTSKDWEQKSWDVMRIFAGSNSGYVIERNLENRAVVASADYGTRTTGDTVFAQPGSDITDFDLDDDNKLKAVYYTDDADRIAWVDPKMKAIQNSLNRALPGSEAIIGSRAKDNSRMLVWQSHAGDPGTLYIYDLSTRRLEELARMRPDLDPRKLARPKAIDYKARDKVSIRAYLTLPVGREPKGLPLIVLPHGGPYWVRDKLQYDDEVQLLANRGYAVLQPNYRGSEGYGEGFAGLGEGQIGRAMQDDLDDGMDHLVKEGLVDAKRVCIVGSSYGGYAAAWGAIRNPERYRCAASFAGVMNWQRQVGYTNRFESDPKERRKWSRQVRGGEEGTFNVDLVSPAKQVGRLTRPLLLVHGTKDSRVPFSQFKEMREAAVKAGVPVEPVVLEGVGHSFESSKETEKWLTALDTFLAKHNPAD</sequence>
<dbReference type="GO" id="GO:0016787">
    <property type="term" value="F:hydrolase activity"/>
    <property type="evidence" value="ECO:0007669"/>
    <property type="project" value="UniProtKB-KW"/>
</dbReference>
<dbReference type="PANTHER" id="PTHR42776:SF27">
    <property type="entry name" value="DIPEPTIDYL PEPTIDASE FAMILY MEMBER 6"/>
    <property type="match status" value="1"/>
</dbReference>
<dbReference type="EMBL" id="JBBHJY010000006">
    <property type="protein sequence ID" value="MEJ6010884.1"/>
    <property type="molecule type" value="Genomic_DNA"/>
</dbReference>
<dbReference type="RefSeq" id="WP_339967716.1">
    <property type="nucleotide sequence ID" value="NZ_JBBHJY010000006.1"/>
</dbReference>
<dbReference type="InterPro" id="IPR029058">
    <property type="entry name" value="AB_hydrolase_fold"/>
</dbReference>
<feature type="chain" id="PRO_5046513010" evidence="2">
    <location>
        <begin position="26"/>
        <end position="662"/>
    </location>
</feature>
<dbReference type="Gene3D" id="3.40.50.1820">
    <property type="entry name" value="alpha/beta hydrolase"/>
    <property type="match status" value="1"/>
</dbReference>
<protein>
    <submittedName>
        <fullName evidence="4">Alpha/beta fold hydrolase</fullName>
    </submittedName>
</protein>
<gene>
    <name evidence="4" type="ORF">WG900_13260</name>
</gene>
<organism evidence="4 5">
    <name type="scientific">Novosphingobium aquae</name>
    <dbReference type="NCBI Taxonomy" id="3133435"/>
    <lineage>
        <taxon>Bacteria</taxon>
        <taxon>Pseudomonadati</taxon>
        <taxon>Pseudomonadota</taxon>
        <taxon>Alphaproteobacteria</taxon>
        <taxon>Sphingomonadales</taxon>
        <taxon>Sphingomonadaceae</taxon>
        <taxon>Novosphingobium</taxon>
    </lineage>
</organism>
<reference evidence="4 5" key="1">
    <citation type="submission" date="2024-03" db="EMBL/GenBank/DDBJ databases">
        <authorList>
            <person name="Jo J.-H."/>
        </authorList>
    </citation>
    <scope>NUCLEOTIDE SEQUENCE [LARGE SCALE GENOMIC DNA]</scope>
    <source>
        <strain evidence="4 5">AS3R-12</strain>
    </source>
</reference>
<proteinExistence type="predicted"/>
<feature type="signal peptide" evidence="2">
    <location>
        <begin position="1"/>
        <end position="25"/>
    </location>
</feature>
<keyword evidence="1 4" id="KW-0378">Hydrolase</keyword>
<dbReference type="SUPFAM" id="SSF50993">
    <property type="entry name" value="Peptidase/esterase 'gauge' domain"/>
    <property type="match status" value="1"/>
</dbReference>
<evidence type="ECO:0000313" key="5">
    <source>
        <dbReference type="Proteomes" id="UP001379235"/>
    </source>
</evidence>
<keyword evidence="2" id="KW-0732">Signal</keyword>
<comment type="caution">
    <text evidence="4">The sequence shown here is derived from an EMBL/GenBank/DDBJ whole genome shotgun (WGS) entry which is preliminary data.</text>
</comment>
<dbReference type="PANTHER" id="PTHR42776">
    <property type="entry name" value="SERINE PEPTIDASE S9 FAMILY MEMBER"/>
    <property type="match status" value="1"/>
</dbReference>
<dbReference type="Proteomes" id="UP001379235">
    <property type="component" value="Unassembled WGS sequence"/>
</dbReference>
<evidence type="ECO:0000256" key="1">
    <source>
        <dbReference type="ARBA" id="ARBA00022801"/>
    </source>
</evidence>
<evidence type="ECO:0000313" key="4">
    <source>
        <dbReference type="EMBL" id="MEJ6010884.1"/>
    </source>
</evidence>
<accession>A0ABU8SBL2</accession>
<keyword evidence="5" id="KW-1185">Reference proteome</keyword>
<dbReference type="Pfam" id="PF00326">
    <property type="entry name" value="Peptidase_S9"/>
    <property type="match status" value="1"/>
</dbReference>
<evidence type="ECO:0000259" key="3">
    <source>
        <dbReference type="Pfam" id="PF00326"/>
    </source>
</evidence>
<dbReference type="SUPFAM" id="SSF53474">
    <property type="entry name" value="alpha/beta-Hydrolases"/>
    <property type="match status" value="1"/>
</dbReference>
<feature type="domain" description="Peptidase S9 prolyl oligopeptidase catalytic" evidence="3">
    <location>
        <begin position="448"/>
        <end position="658"/>
    </location>
</feature>
<dbReference type="InterPro" id="IPR001375">
    <property type="entry name" value="Peptidase_S9_cat"/>
</dbReference>
<evidence type="ECO:0000256" key="2">
    <source>
        <dbReference type="SAM" id="SignalP"/>
    </source>
</evidence>
<name>A0ABU8SBL2_9SPHN</name>